<evidence type="ECO:0000313" key="10">
    <source>
        <dbReference type="EMBL" id="MFK4637549.1"/>
    </source>
</evidence>
<dbReference type="InterPro" id="IPR013449">
    <property type="entry name" value="Rhamnulokinase"/>
</dbReference>
<dbReference type="RefSeq" id="WP_404593403.1">
    <property type="nucleotide sequence ID" value="NZ_JBIYEW010000003.1"/>
</dbReference>
<evidence type="ECO:0000259" key="9">
    <source>
        <dbReference type="Pfam" id="PF02782"/>
    </source>
</evidence>
<keyword evidence="5" id="KW-0067">ATP-binding</keyword>
<dbReference type="PANTHER" id="PTHR10196">
    <property type="entry name" value="SUGAR KINASE"/>
    <property type="match status" value="1"/>
</dbReference>
<dbReference type="Pfam" id="PF02782">
    <property type="entry name" value="FGGY_C"/>
    <property type="match status" value="1"/>
</dbReference>
<evidence type="ECO:0000256" key="3">
    <source>
        <dbReference type="ARBA" id="ARBA00022741"/>
    </source>
</evidence>
<keyword evidence="7" id="KW-0684">Rhamnose metabolism</keyword>
<evidence type="ECO:0000313" key="11">
    <source>
        <dbReference type="Proteomes" id="UP001620520"/>
    </source>
</evidence>
<keyword evidence="4" id="KW-0418">Kinase</keyword>
<dbReference type="InterPro" id="IPR018485">
    <property type="entry name" value="FGGY_C"/>
</dbReference>
<evidence type="ECO:0000256" key="6">
    <source>
        <dbReference type="ARBA" id="ARBA00023157"/>
    </source>
</evidence>
<evidence type="ECO:0000256" key="5">
    <source>
        <dbReference type="ARBA" id="ARBA00022840"/>
    </source>
</evidence>
<dbReference type="SUPFAM" id="SSF53067">
    <property type="entry name" value="Actin-like ATPase domain"/>
    <property type="match status" value="2"/>
</dbReference>
<organism evidence="10 11">
    <name type="scientific">Paenarthrobacter histidinolovorans</name>
    <dbReference type="NCBI Taxonomy" id="43664"/>
    <lineage>
        <taxon>Bacteria</taxon>
        <taxon>Bacillati</taxon>
        <taxon>Actinomycetota</taxon>
        <taxon>Actinomycetes</taxon>
        <taxon>Micrococcales</taxon>
        <taxon>Micrococcaceae</taxon>
        <taxon>Paenarthrobacter</taxon>
    </lineage>
</organism>
<dbReference type="Gene3D" id="3.30.420.40">
    <property type="match status" value="2"/>
</dbReference>
<dbReference type="Proteomes" id="UP001620520">
    <property type="component" value="Unassembled WGS sequence"/>
</dbReference>
<sequence>MTNGTTVNTAPAHAGAVSAPAAPKTVFAAIDIGASSGRVMLGRVSPSTGVSLETIHRFPNGVIELDGGLRWDFDALFAEVLKGLAAAASVARGNGERVVSIGIDTWAVDYGLVNDAGELTSVPFSYRDERSRAAVERVHAVISPEKLYAVTGLQYLQFNTLYQLAAEPNVDGVQALLIPDLIAFLLTGERRTEATNASTTGLFDAVAGEWAAEFLDALSLPRDIFPPLIQPGETVGTLLPSILEQTGLPADTRVVAVGSHDTASAVAAVPASQEDFAYISSGTWSLVGVELPHPVLTEASRTANFTNERGVDGTIRYLRNVGGLWLLSECQRAWAAEGYTQALTALLESAAALPAGGPQINADDPSFTAPDNMPDRIRAAVRNTGAVLADRPAAVVRCIMDSLAAGYARTLADAERLTGRSTGVVHIVGGGSQNRLLCQLTAEAAGKRVVAGPVEATALGNVLVQARAAGVVTGGLAELRALAGAGTELVRYEPALLRDPV</sequence>
<dbReference type="PANTHER" id="PTHR10196:SF93">
    <property type="entry name" value="L-RHAMNULOKINASE"/>
    <property type="match status" value="1"/>
</dbReference>
<evidence type="ECO:0000256" key="4">
    <source>
        <dbReference type="ARBA" id="ARBA00022777"/>
    </source>
</evidence>
<keyword evidence="3" id="KW-0547">Nucleotide-binding</keyword>
<dbReference type="CDD" id="cd07771">
    <property type="entry name" value="ASKHA_NBD_FGGY_RhaB-like"/>
    <property type="match status" value="1"/>
</dbReference>
<dbReference type="InterPro" id="IPR043129">
    <property type="entry name" value="ATPase_NBD"/>
</dbReference>
<dbReference type="Pfam" id="PF00370">
    <property type="entry name" value="FGGY_N"/>
    <property type="match status" value="1"/>
</dbReference>
<accession>A0ABW8N3Z0</accession>
<reference evidence="10 11" key="1">
    <citation type="submission" date="2024-10" db="EMBL/GenBank/DDBJ databases">
        <title>Novel secondary metabolite-producing bacteria for plant disease control.</title>
        <authorList>
            <person name="Chevrette M."/>
        </authorList>
    </citation>
    <scope>NUCLEOTIDE SEQUENCE [LARGE SCALE GENOMIC DNA]</scope>
    <source>
        <strain evidence="10 11">J30 TE3557</strain>
    </source>
</reference>
<feature type="domain" description="Carbohydrate kinase FGGY C-terminal" evidence="9">
    <location>
        <begin position="277"/>
        <end position="469"/>
    </location>
</feature>
<dbReference type="GO" id="GO:0008993">
    <property type="term" value="F:rhamnulokinase activity"/>
    <property type="evidence" value="ECO:0007669"/>
    <property type="project" value="UniProtKB-EC"/>
</dbReference>
<keyword evidence="6" id="KW-1015">Disulfide bond</keyword>
<name>A0ABW8N3Z0_9MICC</name>
<gene>
    <name evidence="10" type="ORF">ABIA52_000438</name>
</gene>
<evidence type="ECO:0000256" key="7">
    <source>
        <dbReference type="ARBA" id="ARBA00023308"/>
    </source>
</evidence>
<feature type="domain" description="Carbohydrate kinase FGGY N-terminal" evidence="8">
    <location>
        <begin position="28"/>
        <end position="266"/>
    </location>
</feature>
<evidence type="ECO:0000259" key="8">
    <source>
        <dbReference type="Pfam" id="PF00370"/>
    </source>
</evidence>
<keyword evidence="11" id="KW-1185">Reference proteome</keyword>
<keyword evidence="2 10" id="KW-0808">Transferase</keyword>
<comment type="caution">
    <text evidence="10">The sequence shown here is derived from an EMBL/GenBank/DDBJ whole genome shotgun (WGS) entry which is preliminary data.</text>
</comment>
<comment type="similarity">
    <text evidence="1">Belongs to the FGGY kinase family.</text>
</comment>
<proteinExistence type="inferred from homology"/>
<dbReference type="EMBL" id="JBIYEW010000003">
    <property type="protein sequence ID" value="MFK4637549.1"/>
    <property type="molecule type" value="Genomic_DNA"/>
</dbReference>
<dbReference type="InterPro" id="IPR018484">
    <property type="entry name" value="FGGY_N"/>
</dbReference>
<evidence type="ECO:0000256" key="1">
    <source>
        <dbReference type="ARBA" id="ARBA00009156"/>
    </source>
</evidence>
<dbReference type="EC" id="2.7.1.5" evidence="10"/>
<evidence type="ECO:0000256" key="2">
    <source>
        <dbReference type="ARBA" id="ARBA00022679"/>
    </source>
</evidence>
<protein>
    <submittedName>
        <fullName evidence="10">Rhamnulokinase</fullName>
        <ecNumber evidence="10">2.7.1.5</ecNumber>
    </submittedName>
</protein>